<keyword evidence="3" id="KW-1185">Reference proteome</keyword>
<dbReference type="KEGG" id="pfg:AB870_04525"/>
<dbReference type="Proteomes" id="UP000035651">
    <property type="component" value="Chromosome"/>
</dbReference>
<evidence type="ECO:0000313" key="2">
    <source>
        <dbReference type="EMBL" id="AKM29558.2"/>
    </source>
</evidence>
<evidence type="ECO:0000313" key="3">
    <source>
        <dbReference type="Proteomes" id="UP000035651"/>
    </source>
</evidence>
<proteinExistence type="predicted"/>
<reference evidence="2" key="1">
    <citation type="submission" date="2016-06" db="EMBL/GenBank/DDBJ databases">
        <title>Complete Genome Sequence of Pandoraea faecigallinarum DSM-23572.</title>
        <authorList>
            <person name="Yong D."/>
            <person name="Ee R."/>
            <person name="Lim Y.-L."/>
            <person name="Yin W.-F."/>
            <person name="Chan K.-G."/>
        </authorList>
    </citation>
    <scope>NUCLEOTIDE SEQUENCE</scope>
    <source>
        <strain evidence="2">DSM 23572</strain>
    </source>
</reference>
<organism evidence="2 3">
    <name type="scientific">Pandoraea faecigallinarum</name>
    <dbReference type="NCBI Taxonomy" id="656179"/>
    <lineage>
        <taxon>Bacteria</taxon>
        <taxon>Pseudomonadati</taxon>
        <taxon>Pseudomonadota</taxon>
        <taxon>Betaproteobacteria</taxon>
        <taxon>Burkholderiales</taxon>
        <taxon>Burkholderiaceae</taxon>
        <taxon>Pandoraea</taxon>
    </lineage>
</organism>
<gene>
    <name evidence="2" type="ORF">AB870_04525</name>
</gene>
<accession>A0A0H3WSJ9</accession>
<protein>
    <submittedName>
        <fullName evidence="2">Uncharacterized protein</fullName>
    </submittedName>
</protein>
<dbReference type="AlphaFoldDB" id="A0A0H3WSJ9"/>
<sequence length="70" mass="7700">MEASKMHPADRQDEGTIRSAAITGPTRQRYCRAMLANVAGSPPPMLAAATGQTSDRHRVLHMHAVHPRQR</sequence>
<feature type="compositionally biased region" description="Basic and acidic residues" evidence="1">
    <location>
        <begin position="1"/>
        <end position="16"/>
    </location>
</feature>
<name>A0A0H3WSJ9_9BURK</name>
<dbReference type="STRING" id="656179.AB870_04525"/>
<dbReference type="EMBL" id="CP011807">
    <property type="protein sequence ID" value="AKM29558.2"/>
    <property type="molecule type" value="Genomic_DNA"/>
</dbReference>
<evidence type="ECO:0000256" key="1">
    <source>
        <dbReference type="SAM" id="MobiDB-lite"/>
    </source>
</evidence>
<feature type="region of interest" description="Disordered" evidence="1">
    <location>
        <begin position="1"/>
        <end position="23"/>
    </location>
</feature>